<feature type="transmembrane region" description="Helical" evidence="1">
    <location>
        <begin position="546"/>
        <end position="566"/>
    </location>
</feature>
<feature type="transmembrane region" description="Helical" evidence="1">
    <location>
        <begin position="478"/>
        <end position="500"/>
    </location>
</feature>
<accession>A0A034V5J9</accession>
<dbReference type="EMBL" id="GAKP01021535">
    <property type="protein sequence ID" value="JAC37417.1"/>
    <property type="molecule type" value="Transcribed_RNA"/>
</dbReference>
<dbReference type="PANTHER" id="PTHR31061">
    <property type="entry name" value="LD22376P"/>
    <property type="match status" value="1"/>
</dbReference>
<keyword evidence="1" id="KW-0812">Transmembrane</keyword>
<proteinExistence type="predicted"/>
<protein>
    <submittedName>
        <fullName evidence="3">Heparan-alpha-glucosaminide N-acetyltransferase</fullName>
    </submittedName>
</protein>
<feature type="transmembrane region" description="Helical" evidence="1">
    <location>
        <begin position="447"/>
        <end position="466"/>
    </location>
</feature>
<evidence type="ECO:0000256" key="1">
    <source>
        <dbReference type="SAM" id="Phobius"/>
    </source>
</evidence>
<organism evidence="3">
    <name type="scientific">Bactrocera dorsalis</name>
    <name type="common">Oriental fruit fly</name>
    <name type="synonym">Dacus dorsalis</name>
    <dbReference type="NCBI Taxonomy" id="27457"/>
    <lineage>
        <taxon>Eukaryota</taxon>
        <taxon>Metazoa</taxon>
        <taxon>Ecdysozoa</taxon>
        <taxon>Arthropoda</taxon>
        <taxon>Hexapoda</taxon>
        <taxon>Insecta</taxon>
        <taxon>Pterygota</taxon>
        <taxon>Neoptera</taxon>
        <taxon>Endopterygota</taxon>
        <taxon>Diptera</taxon>
        <taxon>Brachycera</taxon>
        <taxon>Muscomorpha</taxon>
        <taxon>Tephritoidea</taxon>
        <taxon>Tephritidae</taxon>
        <taxon>Bactrocera</taxon>
        <taxon>Bactrocera</taxon>
    </lineage>
</organism>
<gene>
    <name evidence="3" type="primary">HGNAT</name>
</gene>
<dbReference type="GO" id="GO:0016740">
    <property type="term" value="F:transferase activity"/>
    <property type="evidence" value="ECO:0007669"/>
    <property type="project" value="UniProtKB-KW"/>
</dbReference>
<name>A0A034V5J9_BACDO</name>
<dbReference type="EMBL" id="GAKP01021543">
    <property type="protein sequence ID" value="JAC37409.1"/>
    <property type="molecule type" value="Transcribed_RNA"/>
</dbReference>
<keyword evidence="3" id="KW-0808">Transferase</keyword>
<dbReference type="AlphaFoldDB" id="A0A034V5J9"/>
<sequence length="575" mass="64671">MSQFVEYTEPVWRGMNMRDLKVDEAYLVVKSHYNKLAYLYSRSEECYTCPFSFVKSMHNFTFKLNVARGWEFKVYDKEVDALTANEVQCNDTICNSVCDLYASATELQEFGVYNFTLHENGSCELITDKAGVNVNLSLVSVFLLVTLVLAAIRMACCAWRSYTFSPEAAAAAEINAAVTPAQTSKRMRSLDAFRGMAIVLMIFVNSGGGDYWWIEHAPWNGLHLADVVFPSFLWIMGVCIPISIKSQVARGTPKARICRRIVWRSFKLFAIGVCLNSINGPEISNLRIMGVLQRFAVAYLVCGLVHTVFIEREFVMPQIAWKRALCDIILLKTEFLVMFSLIAIHLGLIFGLPVPNCPTGYLGPGGKHANAQYPNCTGGANGYVDRLILGDAHIYQHPTAKYIYGAQAFDPEGVFGCLLTVVQAFLGVLAGVIILVHTGWSARIKRWLYWSLALALLGGALCFFTVEAGPIPINKNLWSLSFVCVTSALAFFMLSVLYFVIDVRRWWTGYPFVESGMNAIIMYVGHTVMHKMLPWHWRIGPMNTHFVLLLEATWNTLLWVAIALYLDSIKFYYSL</sequence>
<dbReference type="EMBL" id="GAKP01021541">
    <property type="protein sequence ID" value="JAC37411.1"/>
    <property type="molecule type" value="Transcribed_RNA"/>
</dbReference>
<feature type="domain" description="Heparan-alpha-glucosaminide N-acetyltransferase catalytic" evidence="2">
    <location>
        <begin position="186"/>
        <end position="309"/>
    </location>
</feature>
<feature type="transmembrane region" description="Helical" evidence="1">
    <location>
        <begin position="192"/>
        <end position="214"/>
    </location>
</feature>
<reference evidence="3" key="1">
    <citation type="journal article" date="2014" name="BMC Genomics">
        <title>Characterizing the developmental transcriptome of the oriental fruit fly, Bactrocera dorsalis (Diptera: Tephritidae) through comparative genomic analysis with Drosophila melanogaster utilizing modENCODE datasets.</title>
        <authorList>
            <person name="Geib S.M."/>
            <person name="Calla B."/>
            <person name="Hall B."/>
            <person name="Hou S."/>
            <person name="Manoukis N.C."/>
        </authorList>
    </citation>
    <scope>NUCLEOTIDE SEQUENCE</scope>
    <source>
        <strain evidence="3">Punador</strain>
    </source>
</reference>
<feature type="transmembrane region" description="Helical" evidence="1">
    <location>
        <begin position="413"/>
        <end position="435"/>
    </location>
</feature>
<dbReference type="Pfam" id="PF07786">
    <property type="entry name" value="HGSNAT_cat"/>
    <property type="match status" value="1"/>
</dbReference>
<feature type="transmembrane region" description="Helical" evidence="1">
    <location>
        <begin position="291"/>
        <end position="309"/>
    </location>
</feature>
<feature type="transmembrane region" description="Helical" evidence="1">
    <location>
        <begin position="261"/>
        <end position="279"/>
    </location>
</feature>
<evidence type="ECO:0000313" key="3">
    <source>
        <dbReference type="EMBL" id="JAC37417.1"/>
    </source>
</evidence>
<feature type="transmembrane region" description="Helical" evidence="1">
    <location>
        <begin position="329"/>
        <end position="352"/>
    </location>
</feature>
<feature type="transmembrane region" description="Helical" evidence="1">
    <location>
        <begin position="132"/>
        <end position="152"/>
    </location>
</feature>
<dbReference type="SUPFAM" id="SSF81665">
    <property type="entry name" value="Calcium ATPase, transmembrane domain M"/>
    <property type="match status" value="1"/>
</dbReference>
<dbReference type="OrthoDB" id="2149840at2759"/>
<keyword evidence="1" id="KW-0472">Membrane</keyword>
<feature type="transmembrane region" description="Helical" evidence="1">
    <location>
        <begin position="507"/>
        <end position="526"/>
    </location>
</feature>
<evidence type="ECO:0000259" key="2">
    <source>
        <dbReference type="Pfam" id="PF07786"/>
    </source>
</evidence>
<dbReference type="PANTHER" id="PTHR31061:SF24">
    <property type="entry name" value="LD22376P"/>
    <property type="match status" value="1"/>
</dbReference>
<feature type="transmembrane region" description="Helical" evidence="1">
    <location>
        <begin position="220"/>
        <end position="240"/>
    </location>
</feature>
<dbReference type="InterPro" id="IPR012429">
    <property type="entry name" value="HGSNAT_cat"/>
</dbReference>
<keyword evidence="1" id="KW-1133">Transmembrane helix</keyword>
<dbReference type="InterPro" id="IPR023298">
    <property type="entry name" value="ATPase_P-typ_TM_dom_sf"/>
</dbReference>
<dbReference type="EMBL" id="GAKP01021538">
    <property type="protein sequence ID" value="JAC37414.1"/>
    <property type="molecule type" value="Transcribed_RNA"/>
</dbReference>